<dbReference type="Pfam" id="PF03732">
    <property type="entry name" value="Retrotrans_gag"/>
    <property type="match status" value="1"/>
</dbReference>
<reference evidence="2" key="2">
    <citation type="journal article" date="2017" name="Front. Cell. Infect. Microbiol.">
        <title>Analysis of the Salivary Gland Transcriptome of Unfed and Partially Fed Amblyomma sculptum Ticks and Descriptive Proteome of the Saliva.</title>
        <authorList>
            <person name="Esteves E."/>
            <person name="Maruyama S.R."/>
            <person name="Kawahara R."/>
            <person name="Fujita A."/>
            <person name="Martins L.A."/>
            <person name="Righi A.A."/>
            <person name="Costa F.B."/>
            <person name="Palmisano G."/>
            <person name="Labruna M.B."/>
            <person name="Sa-Nunes A."/>
            <person name="Ribeiro J.M.C."/>
            <person name="Fogaca A.C."/>
        </authorList>
    </citation>
    <scope>NUCLEOTIDE SEQUENCE</scope>
</reference>
<organism evidence="2">
    <name type="scientific">Amblyomma sculptum</name>
    <name type="common">Tick</name>
    <dbReference type="NCBI Taxonomy" id="1581419"/>
    <lineage>
        <taxon>Eukaryota</taxon>
        <taxon>Metazoa</taxon>
        <taxon>Ecdysozoa</taxon>
        <taxon>Arthropoda</taxon>
        <taxon>Chelicerata</taxon>
        <taxon>Arachnida</taxon>
        <taxon>Acari</taxon>
        <taxon>Parasitiformes</taxon>
        <taxon>Ixodida</taxon>
        <taxon>Ixodoidea</taxon>
        <taxon>Ixodidae</taxon>
        <taxon>Amblyomminae</taxon>
        <taxon>Amblyomma</taxon>
    </lineage>
</organism>
<proteinExistence type="evidence at transcript level"/>
<reference evidence="2" key="1">
    <citation type="submission" date="2016-09" db="EMBL/GenBank/DDBJ databases">
        <authorList>
            <person name="Capua I."/>
            <person name="De Benedictis P."/>
            <person name="Joannis T."/>
            <person name="Lombin L.H."/>
            <person name="Cattoli G."/>
        </authorList>
    </citation>
    <scope>NUCLEOTIDE SEQUENCE</scope>
</reference>
<protein>
    <submittedName>
        <fullName evidence="2">Putative vesicle coat complex copii subunit sec31</fullName>
    </submittedName>
</protein>
<evidence type="ECO:0000259" key="1">
    <source>
        <dbReference type="Pfam" id="PF03732"/>
    </source>
</evidence>
<feature type="non-terminal residue" evidence="2">
    <location>
        <position position="1"/>
    </location>
</feature>
<dbReference type="AlphaFoldDB" id="A0A1E1XKV0"/>
<dbReference type="PANTHER" id="PTHR33194">
    <property type="entry name" value="ZINC KNUCKLE DOMAINCONTAINING PROTEIN"/>
    <property type="match status" value="1"/>
</dbReference>
<accession>A0A1E1XKV0</accession>
<sequence>PTIFSGTDDADGEDWLASYERVSAYNKWDDVVKLTNVIFYLTDVANLWFRNHEADFTTWAALKTSLTDVFGRPAVRTLRAEQRLRSRAQQNGENFTSYIEDVVDLCKRLNPSMSEADKIKHILKGIEDDAFQMLVSKDPQTVSDVVSLCQSYDELRKQRHATRRVICSDDNLSSLAVGGPANDQPTLLQHIKQFVREEVARQLSLVTSQPAPTPSLSPSIQRVIQEQVAEVLPPTNSPTLVTAPLTYAEAVVRPRPQPVLPTYAPPVNVYPQQQLAPALPRTHHPLPRTGPRPSVMWKLARLVWSGAVLVPAVLLGGPAFAGARLSFVSFGSKPQLSFLQYAHGCQKDLSVESLSSRWFISSMYPSVRCSLLVHMGSTNNSSQAPFVSMPVIGFMWQKGSICPLLIFCINCMWAAGCVQFEGVQFY</sequence>
<dbReference type="EMBL" id="GFAA01003675">
    <property type="protein sequence ID" value="JAT99759.1"/>
    <property type="molecule type" value="mRNA"/>
</dbReference>
<evidence type="ECO:0000313" key="2">
    <source>
        <dbReference type="EMBL" id="JAT99759.1"/>
    </source>
</evidence>
<feature type="domain" description="Retrotransposon gag" evidence="1">
    <location>
        <begin position="38"/>
        <end position="127"/>
    </location>
</feature>
<dbReference type="PANTHER" id="PTHR33194:SF4">
    <property type="entry name" value="CCHC-TYPE DOMAIN-CONTAINING PROTEIN"/>
    <property type="match status" value="1"/>
</dbReference>
<dbReference type="InterPro" id="IPR005162">
    <property type="entry name" value="Retrotrans_gag_dom"/>
</dbReference>
<name>A0A1E1XKV0_AMBSC</name>